<dbReference type="Gene3D" id="3.30.160.180">
    <property type="entry name" value="Putative neuraminyllactose-binding hemagglutinin homolog like domain"/>
    <property type="match status" value="1"/>
</dbReference>
<dbReference type="PROSITE" id="PS51257">
    <property type="entry name" value="PROKAR_LIPOPROTEIN"/>
    <property type="match status" value="1"/>
</dbReference>
<evidence type="ECO:0000313" key="2">
    <source>
        <dbReference type="Proteomes" id="UP000231366"/>
    </source>
</evidence>
<dbReference type="SUPFAM" id="SSF159594">
    <property type="entry name" value="XCC0632-like"/>
    <property type="match status" value="1"/>
</dbReference>
<name>A0A2M8AR80_9BACT</name>
<gene>
    <name evidence="1" type="ORF">CO110_10205</name>
</gene>
<dbReference type="AlphaFoldDB" id="A0A2M8AR80"/>
<dbReference type="Proteomes" id="UP000231366">
    <property type="component" value="Unassembled WGS sequence"/>
</dbReference>
<dbReference type="InterPro" id="IPR038531">
    <property type="entry name" value="NeuraminylLac-bd_hemagglutn_sf"/>
</dbReference>
<evidence type="ECO:0000313" key="1">
    <source>
        <dbReference type="EMBL" id="PJB28193.1"/>
    </source>
</evidence>
<accession>A0A2M8AR80</accession>
<proteinExistence type="predicted"/>
<reference evidence="2" key="1">
    <citation type="submission" date="2017-09" db="EMBL/GenBank/DDBJ databases">
        <title>Depth-based differentiation of microbial function through sediment-hosted aquifers and enrichment of novel symbionts in the deep terrestrial subsurface.</title>
        <authorList>
            <person name="Probst A.J."/>
            <person name="Ladd B."/>
            <person name="Jarett J.K."/>
            <person name="Geller-Mcgrath D.E."/>
            <person name="Sieber C.M.K."/>
            <person name="Emerson J.B."/>
            <person name="Anantharaman K."/>
            <person name="Thomas B.C."/>
            <person name="Malmstrom R."/>
            <person name="Stieglmeier M."/>
            <person name="Klingl A."/>
            <person name="Woyke T."/>
            <person name="Ryan C.M."/>
            <person name="Banfield J.F."/>
        </authorList>
    </citation>
    <scope>NUCLEOTIDE SEQUENCE [LARGE SCALE GENOMIC DNA]</scope>
</reference>
<comment type="caution">
    <text evidence="1">The sequence shown here is derived from an EMBL/GenBank/DDBJ whole genome shotgun (WGS) entry which is preliminary data.</text>
</comment>
<dbReference type="EMBL" id="PFUI01000267">
    <property type="protein sequence ID" value="PJB28193.1"/>
    <property type="molecule type" value="Genomic_DNA"/>
</dbReference>
<sequence>MRSHETVIARINHLCLFIVFGFVAILLAGCVPVQTRPVVENYVPKFDFQPPSASKPGSTGIALALVDTHYGAQSIGAWQQVRPFADFTNSMSKDFEEILTNKGFGIKGPFRNYDEMTFPDKKGCQLILEPTLELSVNNMNLSSQLDFAADIFAGPNVHVVKLSGVTALGGRISLILRESLTNEKMWIKSVELPAKQVTWTTQESYQIPRAGGYPLEQLVNWADPGLANPIGKALEEYYQEIMEASWKYLNPEEVQLVNRQAQEIRKKKVY</sequence>
<protein>
    <submittedName>
        <fullName evidence="1">Uncharacterized protein</fullName>
    </submittedName>
</protein>
<organism evidence="1 2">
    <name type="scientific">Candidatus Desantisbacteria bacterium CG_4_9_14_3_um_filter_40_11</name>
    <dbReference type="NCBI Taxonomy" id="1974546"/>
    <lineage>
        <taxon>Bacteria</taxon>
        <taxon>Candidatus Desantisiibacteriota</taxon>
    </lineage>
</organism>